<organism evidence="2 3">
    <name type="scientific">Hibiscus sabdariffa</name>
    <name type="common">roselle</name>
    <dbReference type="NCBI Taxonomy" id="183260"/>
    <lineage>
        <taxon>Eukaryota</taxon>
        <taxon>Viridiplantae</taxon>
        <taxon>Streptophyta</taxon>
        <taxon>Embryophyta</taxon>
        <taxon>Tracheophyta</taxon>
        <taxon>Spermatophyta</taxon>
        <taxon>Magnoliopsida</taxon>
        <taxon>eudicotyledons</taxon>
        <taxon>Gunneridae</taxon>
        <taxon>Pentapetalae</taxon>
        <taxon>rosids</taxon>
        <taxon>malvids</taxon>
        <taxon>Malvales</taxon>
        <taxon>Malvaceae</taxon>
        <taxon>Malvoideae</taxon>
        <taxon>Hibiscus</taxon>
    </lineage>
</organism>
<protein>
    <recommendedName>
        <fullName evidence="1">Reverse transcriptase zinc-binding domain-containing protein</fullName>
    </recommendedName>
</protein>
<dbReference type="EMBL" id="JBBPBN010000062">
    <property type="protein sequence ID" value="KAK8986842.1"/>
    <property type="molecule type" value="Genomic_DNA"/>
</dbReference>
<gene>
    <name evidence="2" type="ORF">V6N11_037768</name>
</gene>
<proteinExistence type="predicted"/>
<dbReference type="Proteomes" id="UP001396334">
    <property type="component" value="Unassembled WGS sequence"/>
</dbReference>
<evidence type="ECO:0000313" key="3">
    <source>
        <dbReference type="Proteomes" id="UP001396334"/>
    </source>
</evidence>
<sequence length="79" mass="8673">MTSTPIPFEGIWSVLACLQTLSKIKVFAWKACHEALPTRYRRAQAGLDAGICSLCDDAVETYVHALRDCPHAKEVLVVG</sequence>
<name>A0ABR2PEG5_9ROSI</name>
<accession>A0ABR2PEG5</accession>
<keyword evidence="3" id="KW-1185">Reference proteome</keyword>
<evidence type="ECO:0000313" key="2">
    <source>
        <dbReference type="EMBL" id="KAK8986842.1"/>
    </source>
</evidence>
<dbReference type="InterPro" id="IPR026960">
    <property type="entry name" value="RVT-Znf"/>
</dbReference>
<feature type="domain" description="Reverse transcriptase zinc-binding" evidence="1">
    <location>
        <begin position="19"/>
        <end position="75"/>
    </location>
</feature>
<reference evidence="2 3" key="1">
    <citation type="journal article" date="2024" name="G3 (Bethesda)">
        <title>Genome assembly of Hibiscus sabdariffa L. provides insights into metabolisms of medicinal natural products.</title>
        <authorList>
            <person name="Kim T."/>
        </authorList>
    </citation>
    <scope>NUCLEOTIDE SEQUENCE [LARGE SCALE GENOMIC DNA]</scope>
    <source>
        <strain evidence="2">TK-2024</strain>
        <tissue evidence="2">Old leaves</tissue>
    </source>
</reference>
<evidence type="ECO:0000259" key="1">
    <source>
        <dbReference type="Pfam" id="PF13966"/>
    </source>
</evidence>
<dbReference type="Pfam" id="PF13966">
    <property type="entry name" value="zf-RVT"/>
    <property type="match status" value="1"/>
</dbReference>
<comment type="caution">
    <text evidence="2">The sequence shown here is derived from an EMBL/GenBank/DDBJ whole genome shotgun (WGS) entry which is preliminary data.</text>
</comment>